<dbReference type="GO" id="GO:0005886">
    <property type="term" value="C:plasma membrane"/>
    <property type="evidence" value="ECO:0007669"/>
    <property type="project" value="TreeGrafter"/>
</dbReference>
<dbReference type="RefSeq" id="WP_147931423.1">
    <property type="nucleotide sequence ID" value="NZ_VOXD01000021.1"/>
</dbReference>
<gene>
    <name evidence="1" type="ORF">FUA23_14245</name>
</gene>
<reference evidence="1 2" key="1">
    <citation type="submission" date="2019-08" db="EMBL/GenBank/DDBJ databases">
        <title>Lewinella sp. strain SSH13 Genome sequencing and assembly.</title>
        <authorList>
            <person name="Kim I."/>
        </authorList>
    </citation>
    <scope>NUCLEOTIDE SEQUENCE [LARGE SCALE GENOMIC DNA]</scope>
    <source>
        <strain evidence="1 2">SSH13</strain>
    </source>
</reference>
<dbReference type="PANTHER" id="PTHR30441">
    <property type="entry name" value="DUF748 DOMAIN-CONTAINING PROTEIN"/>
    <property type="match status" value="1"/>
</dbReference>
<dbReference type="PANTHER" id="PTHR30441:SF8">
    <property type="entry name" value="DUF748 DOMAIN-CONTAINING PROTEIN"/>
    <property type="match status" value="1"/>
</dbReference>
<dbReference type="InterPro" id="IPR052894">
    <property type="entry name" value="AsmA-related"/>
</dbReference>
<protein>
    <recommendedName>
        <fullName evidence="3">AsmA-like C-terminal domain-containing protein</fullName>
    </recommendedName>
</protein>
<dbReference type="AlphaFoldDB" id="A0A5C7FQD3"/>
<keyword evidence="2" id="KW-1185">Reference proteome</keyword>
<organism evidence="1 2">
    <name type="scientific">Neolewinella aurantiaca</name>
    <dbReference type="NCBI Taxonomy" id="2602767"/>
    <lineage>
        <taxon>Bacteria</taxon>
        <taxon>Pseudomonadati</taxon>
        <taxon>Bacteroidota</taxon>
        <taxon>Saprospiria</taxon>
        <taxon>Saprospirales</taxon>
        <taxon>Lewinellaceae</taxon>
        <taxon>Neolewinella</taxon>
    </lineage>
</organism>
<dbReference type="GO" id="GO:0090313">
    <property type="term" value="P:regulation of protein targeting to membrane"/>
    <property type="evidence" value="ECO:0007669"/>
    <property type="project" value="TreeGrafter"/>
</dbReference>
<dbReference type="EMBL" id="VOXD01000021">
    <property type="protein sequence ID" value="TXF88623.1"/>
    <property type="molecule type" value="Genomic_DNA"/>
</dbReference>
<dbReference type="OrthoDB" id="596403at2"/>
<evidence type="ECO:0000313" key="2">
    <source>
        <dbReference type="Proteomes" id="UP000321907"/>
    </source>
</evidence>
<sequence length="1060" mass="114880">MKIVKRILIALVVLIVLGVGFLLAAPILFKDQIVANVKTGVNKAVEAEVDFRDVNLSFLRSFPDVSLVVDDVEIMGIDTFAGLPLMTAKRAQVDVGFWSVVGGDGNYNIDEVILDEPFINLLVLTPELANYLIVAEGDEPVEETTTEPATAQINLSRYEINDGTFIYDDRTTETYMKIEGLTTTGDGDFTATVFDLDTDSKADAVTFKQSGMAYLNEVQVLAKAMVNVDLNNSRYTFMDNKITLNALDLVFGGSIDMEDNGDIIFDLDYNAPANDFRQLWSLIPSAYTAGYEDVKTTGNFTLNGTVDGPFNGEKEIYPAFTVNTEISSGSVQYPGRPIGISGIDAKVGVNSPSADLNDMVIDIPRFDFDLGGDPFRGRLKLSTPLSDPNIDARVNGDLDLAKWAQAMPLEGVKELGGKIVADITLDRVRQSLLNAGRYQDLNVLGDVAISNFVYVTDELPAVRIASANADFSPQSVNIPTFSATLGRSDLSGGGKIDNPLAYFTSDQTMRGNFTLRSNFFDADEWMPAEEEGTASLSPAELQNAGQAQATETTAVFDRFDFDVDADIRELKYATYRPKDLKAVGNVKPNRMEISTAAGTLGSSSFTANGTIKDLFDYTFGEGILSGDLSVRSGFIDLADFMTEEDPAPAAAEATTESSAVVPIPQNINLNVNVNADRVRYDNMNIDQMAGKLVMQGGQAVLEDGSAALLGGRMKFAGAYDTSEPGDPGFRFHYDMESLDFGQAFSTLNSFAALAPIGKFLQGQFSTDLVLEGKLGQDLFPKLNTIDAKGLFETAEAKLAGFTPARKIGQALNVEELKSSPTFKNMVTFFQIQKGHVSIEPFNFSVAGIPLQVQGTHGLEQDMDYNIRAAIPRTMIKGNIVTGTALSALDQLAGQATKLGLDISPGDTLNVDINLLGSISDPKFKFNLLGSKDGQSGSVQDAVVDAVKDRVTAEVDDRKEQIQAEVDNKVDAVKEDAQHRIDSLRNVAGERAQQVRDSIARAAQAETDRLKAQAAEELRKKLKLDSLRADSLLNKIPGANSIKEELEKFNPFKKKKTGGEE</sequence>
<name>A0A5C7FQD3_9BACT</name>
<dbReference type="Proteomes" id="UP000321907">
    <property type="component" value="Unassembled WGS sequence"/>
</dbReference>
<proteinExistence type="predicted"/>
<evidence type="ECO:0008006" key="3">
    <source>
        <dbReference type="Google" id="ProtNLM"/>
    </source>
</evidence>
<evidence type="ECO:0000313" key="1">
    <source>
        <dbReference type="EMBL" id="TXF88623.1"/>
    </source>
</evidence>
<comment type="caution">
    <text evidence="1">The sequence shown here is derived from an EMBL/GenBank/DDBJ whole genome shotgun (WGS) entry which is preliminary data.</text>
</comment>
<accession>A0A5C7FQD3</accession>